<accession>A0ABT0CAS1</accession>
<dbReference type="Pfam" id="PF25515">
    <property type="entry name" value="Arm_PDR"/>
    <property type="match status" value="1"/>
</dbReference>
<dbReference type="EMBL" id="JAFIRA010000017">
    <property type="protein sequence ID" value="MCJ2542882.1"/>
    <property type="molecule type" value="Genomic_DNA"/>
</dbReference>
<reference evidence="3" key="1">
    <citation type="submission" date="2021-02" db="EMBL/GenBank/DDBJ databases">
        <title>The CRISPR/cas machinery reduction and long-range gene transfer in the hot spring cyanobacterium Synechococcus.</title>
        <authorList>
            <person name="Dvorak P."/>
            <person name="Jahodarova E."/>
            <person name="Hasler P."/>
            <person name="Poulickova A."/>
        </authorList>
    </citation>
    <scope>NUCLEOTIDE SEQUENCE</scope>
    <source>
        <strain evidence="3">Rupite</strain>
    </source>
</reference>
<proteinExistence type="predicted"/>
<feature type="region of interest" description="Disordered" evidence="1">
    <location>
        <begin position="587"/>
        <end position="607"/>
    </location>
</feature>
<evidence type="ECO:0000313" key="4">
    <source>
        <dbReference type="Proteomes" id="UP000830835"/>
    </source>
</evidence>
<keyword evidence="4" id="KW-1185">Reference proteome</keyword>
<dbReference type="InterPro" id="IPR036869">
    <property type="entry name" value="J_dom_sf"/>
</dbReference>
<evidence type="ECO:0000256" key="1">
    <source>
        <dbReference type="SAM" id="MobiDB-lite"/>
    </source>
</evidence>
<feature type="compositionally biased region" description="Basic residues" evidence="1">
    <location>
        <begin position="516"/>
        <end position="527"/>
    </location>
</feature>
<dbReference type="InterPro" id="IPR044685">
    <property type="entry name" value="CPD1-like"/>
</dbReference>
<dbReference type="InterPro" id="IPR058032">
    <property type="entry name" value="CDP1-like_a_solenoid_1"/>
</dbReference>
<organism evidence="3 4">
    <name type="scientific">Thermostichus vulcanus str. 'Rupite'</name>
    <dbReference type="NCBI Taxonomy" id="2813851"/>
    <lineage>
        <taxon>Bacteria</taxon>
        <taxon>Bacillati</taxon>
        <taxon>Cyanobacteriota</taxon>
        <taxon>Cyanophyceae</taxon>
        <taxon>Thermostichales</taxon>
        <taxon>Thermostichaceae</taxon>
        <taxon>Thermostichus</taxon>
    </lineage>
</organism>
<sequence>MRVALDYYRVLMLSARADEHQIEQAYQERLELKPGERSWLLQFSPEAVESRAQLIQEAAAVLLNPEARRNYDEHLTPADPTLTVEESLLPGVLCLHCESGEYQAALDLAQAMLDQGHPARFDAILSRAIGRLELGREAWQQGSYEEAALSLQAGLAELEEYQAFPQMQAEIRVDLGKLRPYRVLQLLSHEPDRAAVQSTLAEASKGSLEDPALLRQQGLSLLKAMLDERRGIEGTGQDGSGLSTEDFLRFIQRVRRQLTLKEQQELFEREAERPSMVATYLAAQVLLAGGYLDNRPALVRRARGYLTRLAQRQDVHLEQAICSLLLGRTEEALQHLQSAQEEEALQFIEEHSAGSPDQLPGLCRFTEKWFEVEVFPEFRDLETAQATLQAYFDNPQVQAYLDEMPSREDPLEGIPGMLSPQSPSPPQPHLPAMVGPRVTEQTQELNRPPSPLQRGGALSPPTTPLNTPRMADLPTYPSADGLEGHPYSDEPEIPPARSRASFRVSGTESYDLEGHRRNRSGPRRNRGRAGGGDPYRPAIPAGVRLAGVVSIGIISLIVIWQMLRGLFTPPPAPPIEQPQVQLDEPPVAINDSAQPEPTPPPEPELTGPLAEWQGVQQVRVISNDGINIRQQPSLTGAIVGAAPRQALLRVVEVQSGEGQVPVWLRIERDGAPGGWIAAQSGTTRLVERP</sequence>
<dbReference type="Pfam" id="PF23468">
    <property type="entry name" value="ARC6"/>
    <property type="match status" value="1"/>
</dbReference>
<dbReference type="InterPro" id="IPR001623">
    <property type="entry name" value="DnaJ_domain"/>
</dbReference>
<evidence type="ECO:0000313" key="3">
    <source>
        <dbReference type="EMBL" id="MCJ2542882.1"/>
    </source>
</evidence>
<evidence type="ECO:0000259" key="2">
    <source>
        <dbReference type="PROSITE" id="PS50076"/>
    </source>
</evidence>
<name>A0ABT0CAS1_THEVL</name>
<dbReference type="Gene3D" id="1.10.287.110">
    <property type="entry name" value="DnaJ domain"/>
    <property type="match status" value="1"/>
</dbReference>
<dbReference type="PANTHER" id="PTHR33925:SF1">
    <property type="entry name" value="PROTEIN ACCUMULATION AND REPLICATION OF CHLOROPLASTS 6, CHLOROPLASTIC"/>
    <property type="match status" value="1"/>
</dbReference>
<dbReference type="SUPFAM" id="SSF46565">
    <property type="entry name" value="Chaperone J-domain"/>
    <property type="match status" value="1"/>
</dbReference>
<dbReference type="Pfam" id="PF08239">
    <property type="entry name" value="SH3_3"/>
    <property type="match status" value="1"/>
</dbReference>
<dbReference type="PANTHER" id="PTHR33925">
    <property type="entry name" value="PLASTID DIVISION PROTEIN CDP1, CHLOROPLASTIC-RELATED"/>
    <property type="match status" value="1"/>
</dbReference>
<gene>
    <name evidence="3" type="ORF">JX360_08190</name>
</gene>
<feature type="region of interest" description="Disordered" evidence="1">
    <location>
        <begin position="406"/>
        <end position="536"/>
    </location>
</feature>
<comment type="caution">
    <text evidence="3">The sequence shown here is derived from an EMBL/GenBank/DDBJ whole genome shotgun (WGS) entry which is preliminary data.</text>
</comment>
<protein>
    <submittedName>
        <fullName evidence="3">SH3 domain-containing protein</fullName>
    </submittedName>
</protein>
<feature type="domain" description="J" evidence="2">
    <location>
        <begin position="6"/>
        <end position="75"/>
    </location>
</feature>
<dbReference type="InterPro" id="IPR057137">
    <property type="entry name" value="CDP1-like_a_solenoid_2"/>
</dbReference>
<dbReference type="InterPro" id="IPR003646">
    <property type="entry name" value="SH3-like_bac-type"/>
</dbReference>
<dbReference type="PROSITE" id="PS50076">
    <property type="entry name" value="DNAJ_2"/>
    <property type="match status" value="1"/>
</dbReference>
<dbReference type="Gene3D" id="2.30.30.40">
    <property type="entry name" value="SH3 Domains"/>
    <property type="match status" value="1"/>
</dbReference>
<dbReference type="Proteomes" id="UP000830835">
    <property type="component" value="Unassembled WGS sequence"/>
</dbReference>